<feature type="site" description="Lowers pKa of active site Cys" evidence="16">
    <location>
        <position position="323"/>
    </location>
</feature>
<dbReference type="SUPFAM" id="SSF47616">
    <property type="entry name" value="GST C-terminal domain-like"/>
    <property type="match status" value="1"/>
</dbReference>
<dbReference type="InterPro" id="IPR040079">
    <property type="entry name" value="Glutathione_S-Trfase"/>
</dbReference>
<evidence type="ECO:0000256" key="8">
    <source>
        <dbReference type="ARBA" id="ARBA00023316"/>
    </source>
</evidence>
<dbReference type="Pfam" id="PF13409">
    <property type="entry name" value="GST_N_2"/>
    <property type="match status" value="1"/>
</dbReference>
<evidence type="ECO:0000256" key="15">
    <source>
        <dbReference type="PIRSR" id="PIRSR015753-2"/>
    </source>
</evidence>
<dbReference type="AlphaFoldDB" id="A0AAV5QI95"/>
<dbReference type="EC" id="1.8.5.1" evidence="3"/>
<dbReference type="PROSITE" id="PS50405">
    <property type="entry name" value="GST_CTER"/>
    <property type="match status" value="1"/>
</dbReference>
<reference evidence="18 19" key="1">
    <citation type="journal article" date="2023" name="Elife">
        <title>Identification of key yeast species and microbe-microbe interactions impacting larval growth of Drosophila in the wild.</title>
        <authorList>
            <person name="Mure A."/>
            <person name="Sugiura Y."/>
            <person name="Maeda R."/>
            <person name="Honda K."/>
            <person name="Sakurai N."/>
            <person name="Takahashi Y."/>
            <person name="Watada M."/>
            <person name="Katoh T."/>
            <person name="Gotoh A."/>
            <person name="Gotoh Y."/>
            <person name="Taniguchi I."/>
            <person name="Nakamura K."/>
            <person name="Hayashi T."/>
            <person name="Katayama T."/>
            <person name="Uemura T."/>
            <person name="Hattori Y."/>
        </authorList>
    </citation>
    <scope>NUCLEOTIDE SEQUENCE [LARGE SCALE GENOMIC DNA]</scope>
    <source>
        <strain evidence="18 19">SC-9</strain>
    </source>
</reference>
<comment type="catalytic activity">
    <reaction evidence="10">
        <text>RX + glutathione = an S-substituted glutathione + a halide anion + H(+)</text>
        <dbReference type="Rhea" id="RHEA:16437"/>
        <dbReference type="ChEBI" id="CHEBI:15378"/>
        <dbReference type="ChEBI" id="CHEBI:16042"/>
        <dbReference type="ChEBI" id="CHEBI:17792"/>
        <dbReference type="ChEBI" id="CHEBI:57925"/>
        <dbReference type="ChEBI" id="CHEBI:90779"/>
        <dbReference type="EC" id="2.5.1.18"/>
    </reaction>
</comment>
<dbReference type="GO" id="GO:0004364">
    <property type="term" value="F:glutathione transferase activity"/>
    <property type="evidence" value="ECO:0007669"/>
    <property type="project" value="UniProtKB-EC"/>
</dbReference>
<dbReference type="Pfam" id="PF13410">
    <property type="entry name" value="GST_C_2"/>
    <property type="match status" value="1"/>
</dbReference>
<protein>
    <recommendedName>
        <fullName evidence="13">Glutathione S-transferase omega-like 2</fullName>
        <ecNumber evidence="3">1.8.5.1</ecNumber>
        <ecNumber evidence="4">2.5.1.18</ecNumber>
    </recommendedName>
    <alternativeName>
        <fullName evidence="9">Glutathione-dependent dehydroascorbate reductase</fullName>
    </alternativeName>
</protein>
<feature type="active site" description="Nucleophile" evidence="14">
    <location>
        <position position="69"/>
    </location>
</feature>
<comment type="catalytic activity">
    <reaction evidence="11">
        <text>L-dehydroascorbate + 2 glutathione = glutathione disulfide + L-ascorbate</text>
        <dbReference type="Rhea" id="RHEA:24424"/>
        <dbReference type="ChEBI" id="CHEBI:38290"/>
        <dbReference type="ChEBI" id="CHEBI:57925"/>
        <dbReference type="ChEBI" id="CHEBI:58297"/>
        <dbReference type="ChEBI" id="CHEBI:58539"/>
        <dbReference type="EC" id="1.8.5.1"/>
    </reaction>
</comment>
<evidence type="ECO:0000256" key="10">
    <source>
        <dbReference type="ARBA" id="ARBA00047960"/>
    </source>
</evidence>
<dbReference type="FunFam" id="3.40.30.10:FF:000162">
    <property type="entry name" value="Glutathione S-transferase Gst3"/>
    <property type="match status" value="1"/>
</dbReference>
<evidence type="ECO:0000256" key="7">
    <source>
        <dbReference type="ARBA" id="ARBA00023002"/>
    </source>
</evidence>
<evidence type="ECO:0000256" key="9">
    <source>
        <dbReference type="ARBA" id="ARBA00032186"/>
    </source>
</evidence>
<evidence type="ECO:0000256" key="4">
    <source>
        <dbReference type="ARBA" id="ARBA00012452"/>
    </source>
</evidence>
<feature type="site" description="Lowers pKa of active site Cys" evidence="16">
    <location>
        <position position="278"/>
    </location>
</feature>
<evidence type="ECO:0000259" key="17">
    <source>
        <dbReference type="PROSITE" id="PS50405"/>
    </source>
</evidence>
<comment type="function">
    <text evidence="12">Active as '1-Cys' thiol transferase against beta-hydroxyethyl disulfide (HED), as dehydroascorbate reductase and as dimethylarsinic acid reductase, while not active against the standard GST substrate 1-chloro-2,4-dinitrobenzene (CDNB). May be involved in cell wall organization and biogenesis.</text>
</comment>
<dbReference type="SFLD" id="SFLDS00019">
    <property type="entry name" value="Glutathione_Transferase_(cytos"/>
    <property type="match status" value="1"/>
</dbReference>
<keyword evidence="5" id="KW-0963">Cytoplasm</keyword>
<evidence type="ECO:0000256" key="5">
    <source>
        <dbReference type="ARBA" id="ARBA00022490"/>
    </source>
</evidence>
<gene>
    <name evidence="18" type="ORF">DASC09_017740</name>
</gene>
<evidence type="ECO:0000313" key="19">
    <source>
        <dbReference type="Proteomes" id="UP001360560"/>
    </source>
</evidence>
<proteinExistence type="inferred from homology"/>
<evidence type="ECO:0000256" key="3">
    <source>
        <dbReference type="ARBA" id="ARBA00012436"/>
    </source>
</evidence>
<dbReference type="PANTHER" id="PTHR32419">
    <property type="entry name" value="GLUTATHIONYL-HYDROQUINONE REDUCTASE"/>
    <property type="match status" value="1"/>
</dbReference>
<dbReference type="GO" id="GO:0005737">
    <property type="term" value="C:cytoplasm"/>
    <property type="evidence" value="ECO:0007669"/>
    <property type="project" value="UniProtKB-SubCell"/>
</dbReference>
<dbReference type="Proteomes" id="UP001360560">
    <property type="component" value="Unassembled WGS sequence"/>
</dbReference>
<dbReference type="InterPro" id="IPR004045">
    <property type="entry name" value="Glutathione_S-Trfase_N"/>
</dbReference>
<keyword evidence="7" id="KW-0560">Oxidoreductase</keyword>
<evidence type="ECO:0000256" key="14">
    <source>
        <dbReference type="PIRSR" id="PIRSR015753-1"/>
    </source>
</evidence>
<evidence type="ECO:0000256" key="12">
    <source>
        <dbReference type="ARBA" id="ARBA00055859"/>
    </source>
</evidence>
<evidence type="ECO:0000256" key="13">
    <source>
        <dbReference type="ARBA" id="ARBA00070045"/>
    </source>
</evidence>
<dbReference type="InterPro" id="IPR036249">
    <property type="entry name" value="Thioredoxin-like_sf"/>
</dbReference>
<dbReference type="Gene3D" id="3.40.30.10">
    <property type="entry name" value="Glutaredoxin"/>
    <property type="match status" value="1"/>
</dbReference>
<feature type="domain" description="GST C-terminal" evidence="17">
    <location>
        <begin position="186"/>
        <end position="323"/>
    </location>
</feature>
<dbReference type="FunFam" id="1.20.1050.10:FF:000038">
    <property type="entry name" value="Glutathione S-transferase omega-like 2"/>
    <property type="match status" value="1"/>
</dbReference>
<dbReference type="Gene3D" id="1.20.1050.10">
    <property type="match status" value="1"/>
</dbReference>
<sequence>MFIRNNTKKTFQNHHFRAMSDKIKFDTQKFADNTGEYKRKVSSFRDVIQKGGKFEPEAGRYHLYVSYACPWAHRTLISRKLKGLDKLIDISVVHWHMDSKGWRFKTPDESCPGANEEPNYGFKRLSDLYFKADENYGGRFTVPTLWDKKNQTIVNNESSEIIRFFNSAFNDSDVLTKEEKAIDLYPVPLRKEIDELNNWIYDTINNGVYKAGFATKQEVYESHVKTLFEHLEKVEAILKNKYNAANDPNKDGFYLVGDELTEADVRLYTTLVRFDPVYVQHFKCNIKDIRHGFPYLHKYVRYLYWNIPAFHETTNFDHIKKHYTKSHPQINPHGITPVGPVPDILPLD</sequence>
<dbReference type="SFLD" id="SFLDG01148">
    <property type="entry name" value="Xi_(cytGST)"/>
    <property type="match status" value="1"/>
</dbReference>
<evidence type="ECO:0000256" key="11">
    <source>
        <dbReference type="ARBA" id="ARBA00049544"/>
    </source>
</evidence>
<comment type="caution">
    <text evidence="18">The sequence shown here is derived from an EMBL/GenBank/DDBJ whole genome shotgun (WGS) entry which is preliminary data.</text>
</comment>
<organism evidence="18 19">
    <name type="scientific">Saccharomycopsis crataegensis</name>
    <dbReference type="NCBI Taxonomy" id="43959"/>
    <lineage>
        <taxon>Eukaryota</taxon>
        <taxon>Fungi</taxon>
        <taxon>Dikarya</taxon>
        <taxon>Ascomycota</taxon>
        <taxon>Saccharomycotina</taxon>
        <taxon>Saccharomycetes</taxon>
        <taxon>Saccharomycopsidaceae</taxon>
        <taxon>Saccharomycopsis</taxon>
    </lineage>
</organism>
<keyword evidence="19" id="KW-1185">Reference proteome</keyword>
<dbReference type="PIRSF" id="PIRSF015753">
    <property type="entry name" value="GST"/>
    <property type="match status" value="1"/>
</dbReference>
<dbReference type="SUPFAM" id="SSF52833">
    <property type="entry name" value="Thioredoxin-like"/>
    <property type="match status" value="1"/>
</dbReference>
<keyword evidence="6" id="KW-0808">Transferase</keyword>
<evidence type="ECO:0000313" key="18">
    <source>
        <dbReference type="EMBL" id="GMM34449.1"/>
    </source>
</evidence>
<feature type="binding site" evidence="15">
    <location>
        <position position="102"/>
    </location>
    <ligand>
        <name>glutathione</name>
        <dbReference type="ChEBI" id="CHEBI:57925"/>
    </ligand>
</feature>
<feature type="binding site" evidence="15">
    <location>
        <begin position="139"/>
        <end position="142"/>
    </location>
    <ligand>
        <name>glutathione</name>
        <dbReference type="ChEBI" id="CHEBI:57925"/>
    </ligand>
</feature>
<dbReference type="InterPro" id="IPR036282">
    <property type="entry name" value="Glutathione-S-Trfase_C_sf"/>
</dbReference>
<feature type="active site" description="Proton donor/acceptor" evidence="14">
    <location>
        <position position="209"/>
    </location>
</feature>
<dbReference type="CDD" id="cd03190">
    <property type="entry name" value="GST_C_Omega_like"/>
    <property type="match status" value="1"/>
</dbReference>
<dbReference type="PANTHER" id="PTHR32419:SF6">
    <property type="entry name" value="GLUTATHIONE S-TRANSFERASE OMEGA-LIKE 1-RELATED"/>
    <property type="match status" value="1"/>
</dbReference>
<evidence type="ECO:0000256" key="2">
    <source>
        <dbReference type="ARBA" id="ARBA00011067"/>
    </source>
</evidence>
<dbReference type="SFLD" id="SFLDG01206">
    <property type="entry name" value="Xi.1"/>
    <property type="match status" value="1"/>
</dbReference>
<evidence type="ECO:0000256" key="6">
    <source>
        <dbReference type="ARBA" id="ARBA00022679"/>
    </source>
</evidence>
<dbReference type="GO" id="GO:0071555">
    <property type="term" value="P:cell wall organization"/>
    <property type="evidence" value="ECO:0007669"/>
    <property type="project" value="UniProtKB-KW"/>
</dbReference>
<dbReference type="InterPro" id="IPR016639">
    <property type="entry name" value="GST_Omega/GSH"/>
</dbReference>
<keyword evidence="8" id="KW-0961">Cell wall biogenesis/degradation</keyword>
<dbReference type="RefSeq" id="XP_064851449.1">
    <property type="nucleotide sequence ID" value="XM_064995377.1"/>
</dbReference>
<dbReference type="GO" id="GO:0045174">
    <property type="term" value="F:glutathione dehydrogenase (ascorbate) activity"/>
    <property type="evidence" value="ECO:0007669"/>
    <property type="project" value="UniProtKB-EC"/>
</dbReference>
<evidence type="ECO:0000256" key="16">
    <source>
        <dbReference type="PIRSR" id="PIRSR015753-3"/>
    </source>
</evidence>
<name>A0AAV5QI95_9ASCO</name>
<dbReference type="EC" id="2.5.1.18" evidence="4"/>
<feature type="binding site" evidence="15">
    <location>
        <begin position="157"/>
        <end position="158"/>
    </location>
    <ligand>
        <name>glutathione</name>
        <dbReference type="ChEBI" id="CHEBI:57925"/>
    </ligand>
</feature>
<dbReference type="InterPro" id="IPR010987">
    <property type="entry name" value="Glutathione-S-Trfase_C-like"/>
</dbReference>
<comment type="similarity">
    <text evidence="2">Belongs to the GST superfamily. Omega family.</text>
</comment>
<dbReference type="EMBL" id="BTFZ01000002">
    <property type="protein sequence ID" value="GMM34449.1"/>
    <property type="molecule type" value="Genomic_DNA"/>
</dbReference>
<dbReference type="InterPro" id="IPR047047">
    <property type="entry name" value="GST_Omega-like_C"/>
</dbReference>
<comment type="subcellular location">
    <subcellularLocation>
        <location evidence="1">Cytoplasm</location>
    </subcellularLocation>
</comment>
<evidence type="ECO:0000256" key="1">
    <source>
        <dbReference type="ARBA" id="ARBA00004496"/>
    </source>
</evidence>
<accession>A0AAV5QI95</accession>
<dbReference type="GeneID" id="90072428"/>